<dbReference type="Gene3D" id="2.60.200.20">
    <property type="match status" value="1"/>
</dbReference>
<dbReference type="Pfam" id="PF00498">
    <property type="entry name" value="FHA"/>
    <property type="match status" value="1"/>
</dbReference>
<evidence type="ECO:0000259" key="3">
    <source>
        <dbReference type="PROSITE" id="PS50006"/>
    </source>
</evidence>
<dbReference type="CDD" id="cd00060">
    <property type="entry name" value="FHA"/>
    <property type="match status" value="1"/>
</dbReference>
<keyword evidence="1" id="KW-0597">Phosphoprotein</keyword>
<organism evidence="4 5">
    <name type="scientific">Microbacterium invictum</name>
    <dbReference type="NCBI Taxonomy" id="515415"/>
    <lineage>
        <taxon>Bacteria</taxon>
        <taxon>Bacillati</taxon>
        <taxon>Actinomycetota</taxon>
        <taxon>Actinomycetes</taxon>
        <taxon>Micrococcales</taxon>
        <taxon>Microbacteriaceae</taxon>
        <taxon>Microbacterium</taxon>
    </lineage>
</organism>
<keyword evidence="2" id="KW-0472">Membrane</keyword>
<dbReference type="RefSeq" id="WP_322410231.1">
    <property type="nucleotide sequence ID" value="NZ_CP139779.1"/>
</dbReference>
<dbReference type="Proteomes" id="UP001324533">
    <property type="component" value="Chromosome"/>
</dbReference>
<name>A0ABZ0VBM4_9MICO</name>
<keyword evidence="2" id="KW-1133">Transmembrane helix</keyword>
<evidence type="ECO:0000313" key="5">
    <source>
        <dbReference type="Proteomes" id="UP001324533"/>
    </source>
</evidence>
<evidence type="ECO:0000256" key="2">
    <source>
        <dbReference type="SAM" id="Phobius"/>
    </source>
</evidence>
<reference evidence="4 5" key="1">
    <citation type="submission" date="2023-06" db="EMBL/GenBank/DDBJ databases">
        <title>Rock-solubilizing bacteria, Microbacterium invictum, promotes re-establishment of vegetation in rocky wasteland by accelerating rock bio-weathering and reshaping soil bacterial community.</title>
        <authorList>
            <person name="Liu C."/>
        </authorList>
    </citation>
    <scope>NUCLEOTIDE SEQUENCE [LARGE SCALE GENOMIC DNA]</scope>
    <source>
        <strain evidence="4 5">X-18</strain>
    </source>
</reference>
<sequence>MTTQDSLRLADVDPLVLTARARAGQLAGAVFIDLAAPLVAAIGGILALTTGAPGLGTALVVGAALLVVVTAGQFARTGRALGGLAVGLRTVKASTGAAAGRSFLPALLRGRLETFDLRRGRDPFAPALAPVTFPEAQAPAPRPRSGARGGVPLVRLDSGERLSLESALILGRTPIAPADAPAEAFQWPDLSRSLSKSHARLEWDGARLWVTDLGSTNGTFVRTAGTRHPLIAHQRTPLAIPAEIDLGDRSLSVTEAR</sequence>
<feature type="domain" description="FHA" evidence="3">
    <location>
        <begin position="168"/>
        <end position="226"/>
    </location>
</feature>
<dbReference type="EMBL" id="CP139779">
    <property type="protein sequence ID" value="WQB70081.1"/>
    <property type="molecule type" value="Genomic_DNA"/>
</dbReference>
<evidence type="ECO:0000313" key="4">
    <source>
        <dbReference type="EMBL" id="WQB70081.1"/>
    </source>
</evidence>
<proteinExistence type="predicted"/>
<dbReference type="PROSITE" id="PS50006">
    <property type="entry name" value="FHA_DOMAIN"/>
    <property type="match status" value="1"/>
</dbReference>
<gene>
    <name evidence="4" type="ORF">T9R20_15490</name>
</gene>
<keyword evidence="5" id="KW-1185">Reference proteome</keyword>
<keyword evidence="2" id="KW-0812">Transmembrane</keyword>
<feature type="transmembrane region" description="Helical" evidence="2">
    <location>
        <begin position="54"/>
        <end position="75"/>
    </location>
</feature>
<protein>
    <submittedName>
        <fullName evidence="4">FHA domain-containing protein</fullName>
    </submittedName>
</protein>
<dbReference type="SUPFAM" id="SSF49879">
    <property type="entry name" value="SMAD/FHA domain"/>
    <property type="match status" value="1"/>
</dbReference>
<feature type="transmembrane region" description="Helical" evidence="2">
    <location>
        <begin position="26"/>
        <end position="48"/>
    </location>
</feature>
<accession>A0ABZ0VBM4</accession>
<evidence type="ECO:0000256" key="1">
    <source>
        <dbReference type="ARBA" id="ARBA00022553"/>
    </source>
</evidence>
<dbReference type="InterPro" id="IPR000253">
    <property type="entry name" value="FHA_dom"/>
</dbReference>
<dbReference type="InterPro" id="IPR008984">
    <property type="entry name" value="SMAD_FHA_dom_sf"/>
</dbReference>